<name>A0ABV2JCQ0_9FIRM</name>
<dbReference type="Proteomes" id="UP001549162">
    <property type="component" value="Unassembled WGS sequence"/>
</dbReference>
<accession>A0ABV2JCQ0</accession>
<reference evidence="1 2" key="1">
    <citation type="submission" date="2024-06" db="EMBL/GenBank/DDBJ databases">
        <title>Genomic Encyclopedia of Type Strains, Phase IV (KMG-IV): sequencing the most valuable type-strain genomes for metagenomic binning, comparative biology and taxonomic classification.</title>
        <authorList>
            <person name="Goeker M."/>
        </authorList>
    </citation>
    <scope>NUCLEOTIDE SEQUENCE [LARGE SCALE GENOMIC DNA]</scope>
    <source>
        <strain evidence="1 2">DSM 21460</strain>
    </source>
</reference>
<evidence type="ECO:0000313" key="1">
    <source>
        <dbReference type="EMBL" id="MET3617554.1"/>
    </source>
</evidence>
<evidence type="ECO:0000313" key="2">
    <source>
        <dbReference type="Proteomes" id="UP001549162"/>
    </source>
</evidence>
<sequence>MKKIISTLIILIGTLNIVYAETVPREFADDFYDITTDFVLEETDNTGYKEGYITETDGHDMNTKAILPDIARAYSGFDVNPFTKKISAWATTAAPIEYEVSVRGDMSKNFRYYNGAASTKGYGRVSSSTPSIKYKKGDVYKFRSFHNCWNSAGVKVYSESLHITKHI</sequence>
<comment type="caution">
    <text evidence="1">The sequence shown here is derived from an EMBL/GenBank/DDBJ whole genome shotgun (WGS) entry which is preliminary data.</text>
</comment>
<dbReference type="EMBL" id="JBEPMA010000006">
    <property type="protein sequence ID" value="MET3617554.1"/>
    <property type="molecule type" value="Genomic_DNA"/>
</dbReference>
<dbReference type="RefSeq" id="WP_354368122.1">
    <property type="nucleotide sequence ID" value="NZ_JBEPMA010000006.1"/>
</dbReference>
<protein>
    <submittedName>
        <fullName evidence="1">Uncharacterized protein</fullName>
    </submittedName>
</protein>
<proteinExistence type="predicted"/>
<organism evidence="1 2">
    <name type="scientific">Peptoniphilus olsenii</name>
    <dbReference type="NCBI Taxonomy" id="411570"/>
    <lineage>
        <taxon>Bacteria</taxon>
        <taxon>Bacillati</taxon>
        <taxon>Bacillota</taxon>
        <taxon>Tissierellia</taxon>
        <taxon>Tissierellales</taxon>
        <taxon>Peptoniphilaceae</taxon>
        <taxon>Peptoniphilus</taxon>
    </lineage>
</organism>
<keyword evidence="2" id="KW-1185">Reference proteome</keyword>
<gene>
    <name evidence="1" type="ORF">ABID14_001188</name>
</gene>